<dbReference type="Gene3D" id="3.40.50.200">
    <property type="entry name" value="Peptidase S8/S53 domain"/>
    <property type="match status" value="1"/>
</dbReference>
<dbReference type="RefSeq" id="WP_035899004.1">
    <property type="nucleotide sequence ID" value="NZ_CAAAIS010000011.1"/>
</dbReference>
<dbReference type="EC" id="3.4.21.-" evidence="9"/>
<evidence type="ECO:0000259" key="8">
    <source>
        <dbReference type="Pfam" id="PF00082"/>
    </source>
</evidence>
<organism evidence="9 10">
    <name type="scientific">Legionella wadsworthii</name>
    <dbReference type="NCBI Taxonomy" id="28088"/>
    <lineage>
        <taxon>Bacteria</taxon>
        <taxon>Pseudomonadati</taxon>
        <taxon>Pseudomonadota</taxon>
        <taxon>Gammaproteobacteria</taxon>
        <taxon>Legionellales</taxon>
        <taxon>Legionellaceae</taxon>
        <taxon>Legionella</taxon>
    </lineage>
</organism>
<dbReference type="SUPFAM" id="SSF52743">
    <property type="entry name" value="Subtilisin-like"/>
    <property type="match status" value="1"/>
</dbReference>
<feature type="active site" description="Charge relay system" evidence="5 6">
    <location>
        <position position="392"/>
    </location>
</feature>
<dbReference type="InterPro" id="IPR050131">
    <property type="entry name" value="Peptidase_S8_subtilisin-like"/>
</dbReference>
<keyword evidence="4 6" id="KW-0720">Serine protease</keyword>
<dbReference type="GO" id="GO:0004252">
    <property type="term" value="F:serine-type endopeptidase activity"/>
    <property type="evidence" value="ECO:0007669"/>
    <property type="project" value="UniProtKB-UniRule"/>
</dbReference>
<dbReference type="PANTHER" id="PTHR43806:SF11">
    <property type="entry name" value="CEREVISIN-RELATED"/>
    <property type="match status" value="1"/>
</dbReference>
<keyword evidence="2 6" id="KW-0645">Protease</keyword>
<comment type="similarity">
    <text evidence="1 6">Belongs to the peptidase S8 family.</text>
</comment>
<dbReference type="Proteomes" id="UP000255297">
    <property type="component" value="Unassembled WGS sequence"/>
</dbReference>
<dbReference type="OrthoDB" id="1114329at2"/>
<feature type="domain" description="Peptidase S8/S53" evidence="8">
    <location>
        <begin position="135"/>
        <end position="461"/>
    </location>
</feature>
<dbReference type="Pfam" id="PF00082">
    <property type="entry name" value="Peptidase_S8"/>
    <property type="match status" value="1"/>
</dbReference>
<reference evidence="9 10" key="1">
    <citation type="submission" date="2018-06" db="EMBL/GenBank/DDBJ databases">
        <authorList>
            <consortium name="Pathogen Informatics"/>
            <person name="Doyle S."/>
        </authorList>
    </citation>
    <scope>NUCLEOTIDE SEQUENCE [LARGE SCALE GENOMIC DNA]</scope>
    <source>
        <strain evidence="9 10">NCTC11532</strain>
    </source>
</reference>
<feature type="region of interest" description="Disordered" evidence="7">
    <location>
        <begin position="337"/>
        <end position="360"/>
    </location>
</feature>
<dbReference type="PROSITE" id="PS51892">
    <property type="entry name" value="SUBTILASE"/>
    <property type="match status" value="1"/>
</dbReference>
<dbReference type="InterPro" id="IPR036852">
    <property type="entry name" value="Peptidase_S8/S53_dom_sf"/>
</dbReference>
<dbReference type="EMBL" id="UGPB01000001">
    <property type="protein sequence ID" value="STY28623.1"/>
    <property type="molecule type" value="Genomic_DNA"/>
</dbReference>
<evidence type="ECO:0000256" key="3">
    <source>
        <dbReference type="ARBA" id="ARBA00022801"/>
    </source>
</evidence>
<keyword evidence="10" id="KW-1185">Reference proteome</keyword>
<dbReference type="PROSITE" id="PS00136">
    <property type="entry name" value="SUBTILASE_ASP"/>
    <property type="match status" value="1"/>
</dbReference>
<evidence type="ECO:0000313" key="10">
    <source>
        <dbReference type="Proteomes" id="UP000255297"/>
    </source>
</evidence>
<dbReference type="STRING" id="1122170.GCA_000701265_03150"/>
<evidence type="ECO:0000313" key="9">
    <source>
        <dbReference type="EMBL" id="STY28623.1"/>
    </source>
</evidence>
<dbReference type="GO" id="GO:0006508">
    <property type="term" value="P:proteolysis"/>
    <property type="evidence" value="ECO:0007669"/>
    <property type="project" value="UniProtKB-KW"/>
</dbReference>
<dbReference type="InterPro" id="IPR015500">
    <property type="entry name" value="Peptidase_S8_subtilisin-rel"/>
</dbReference>
<evidence type="ECO:0000256" key="2">
    <source>
        <dbReference type="ARBA" id="ARBA00022670"/>
    </source>
</evidence>
<dbReference type="PANTHER" id="PTHR43806">
    <property type="entry name" value="PEPTIDASE S8"/>
    <property type="match status" value="1"/>
</dbReference>
<feature type="active site" description="Charge relay system" evidence="5 6">
    <location>
        <position position="180"/>
    </location>
</feature>
<keyword evidence="3 6" id="KW-0378">Hydrolase</keyword>
<name>A0A378LPD1_9GAMM</name>
<dbReference type="AlphaFoldDB" id="A0A378LPD1"/>
<evidence type="ECO:0000256" key="6">
    <source>
        <dbReference type="PROSITE-ProRule" id="PRU01240"/>
    </source>
</evidence>
<dbReference type="InterPro" id="IPR000209">
    <property type="entry name" value="Peptidase_S8/S53_dom"/>
</dbReference>
<dbReference type="InterPro" id="IPR023827">
    <property type="entry name" value="Peptidase_S8_Asp-AS"/>
</dbReference>
<dbReference type="PRINTS" id="PR00723">
    <property type="entry name" value="SUBTILISIN"/>
</dbReference>
<evidence type="ECO:0000256" key="1">
    <source>
        <dbReference type="ARBA" id="ARBA00011073"/>
    </source>
</evidence>
<protein>
    <submittedName>
        <fullName evidence="9">Subtilisin-like serine protease</fullName>
        <ecNumber evidence="9">3.4.21.-</ecNumber>
    </submittedName>
</protein>
<evidence type="ECO:0000256" key="5">
    <source>
        <dbReference type="PIRSR" id="PIRSR615500-1"/>
    </source>
</evidence>
<feature type="active site" description="Charge relay system" evidence="5 6">
    <location>
        <position position="144"/>
    </location>
</feature>
<accession>A0A378LPD1</accession>
<evidence type="ECO:0000256" key="7">
    <source>
        <dbReference type="SAM" id="MobiDB-lite"/>
    </source>
</evidence>
<proteinExistence type="inferred from homology"/>
<sequence length="608" mass="68655">MKVFLITLSVLIHLKCYALPLLEKGVENAIYNVTNKHTYQSFIYFFNTNRERDIFIKKWKSKSEVKIHSLNFMPAAILTLEPKAPINFNLISDKNILYIALNKPAGEKELTSNLQHFNEIQHLGQSEWWKHGYTGQNTVVGLIDSGIAPDHPALQNKKIIINKTSSAHYHDYPYGVRTAHGTGVACIYAGYQIIKNQAHRGVAFESPIIMSTLAGEGNKRDHDFWLTYSSLNWLLGANTKPTVINYSFGNGKITCPHCNDWSGMAMVVDYIVNKYHILWVTSAGNKGEAAHKKNRPYNSTMTVPADNYNGLTVTNMDIYHKGPNGLFSNKRETHKIYHSSSRGPTLKGRKKPDISAPGNNTLTCAPDPQKYNIKYTARMQYKEGYRLMGGTSSAAPHVGAAALLLHSAHITHPMLIKALLINSADSWVSNDKFGSNDSYHEFTGGHHESSGSEWNSTYGWGYMNLYTAYRQKDFLNLNQLSKQYPIIEYKVKLNDFDKVTLVHERRLGFTPKGQHWQLSHLTLEIFDVVHHSKLASDSSPIDTVHQVSLKTSRDKEFYDPLQRKEFIVRVRLKPDTLEGSNVEPFAIAFPTSIISIKKYSKLSAITGT</sequence>
<gene>
    <name evidence="9" type="primary">aprX_1</name>
    <name evidence="9" type="ORF">NCTC11532_00798</name>
</gene>
<evidence type="ECO:0000256" key="4">
    <source>
        <dbReference type="ARBA" id="ARBA00022825"/>
    </source>
</evidence>